<dbReference type="Proteomes" id="UP000371041">
    <property type="component" value="Chromosome"/>
</dbReference>
<proteinExistence type="predicted"/>
<organism evidence="1 2">
    <name type="scientific">Allosaccharopolyspora coralli</name>
    <dbReference type="NCBI Taxonomy" id="2665642"/>
    <lineage>
        <taxon>Bacteria</taxon>
        <taxon>Bacillati</taxon>
        <taxon>Actinomycetota</taxon>
        <taxon>Actinomycetes</taxon>
        <taxon>Pseudonocardiales</taxon>
        <taxon>Pseudonocardiaceae</taxon>
        <taxon>Allosaccharopolyspora</taxon>
    </lineage>
</organism>
<evidence type="ECO:0000313" key="2">
    <source>
        <dbReference type="Proteomes" id="UP000371041"/>
    </source>
</evidence>
<dbReference type="AlphaFoldDB" id="A0A5Q3Q1M0"/>
<reference evidence="2" key="1">
    <citation type="submission" date="2019-11" db="EMBL/GenBank/DDBJ databases">
        <title>The complete genome sequence of Saccharopolyspora sp. E2A.</title>
        <authorList>
            <person name="Zhang G."/>
        </authorList>
    </citation>
    <scope>NUCLEOTIDE SEQUENCE [LARGE SCALE GENOMIC DNA]</scope>
    <source>
        <strain evidence="2">E2A</strain>
    </source>
</reference>
<gene>
    <name evidence="1" type="ORF">GIY23_01930</name>
</gene>
<accession>A0A5Q3Q1M0</accession>
<dbReference type="EMBL" id="CP045929">
    <property type="protein sequence ID" value="QGK68478.1"/>
    <property type="molecule type" value="Genomic_DNA"/>
</dbReference>
<sequence>MTQLRSELTDQWWCQWRAVCAEKHSWHVFSMNRLYRSNETGRWPDWDGIREMARVRAYLDGVASLLMAKVAFAEAGFEVSQLSVPETEGRL</sequence>
<protein>
    <submittedName>
        <fullName evidence="1">Uncharacterized protein</fullName>
    </submittedName>
</protein>
<keyword evidence="2" id="KW-1185">Reference proteome</keyword>
<dbReference type="KEGG" id="sace:GIY23_01930"/>
<dbReference type="RefSeq" id="WP_154075087.1">
    <property type="nucleotide sequence ID" value="NZ_CP045929.1"/>
</dbReference>
<name>A0A5Q3Q1M0_9PSEU</name>
<evidence type="ECO:0000313" key="1">
    <source>
        <dbReference type="EMBL" id="QGK68478.1"/>
    </source>
</evidence>